<reference evidence="6 8" key="1">
    <citation type="journal article" date="2020" name="Stud. Mycol.">
        <title>101 Dothideomycetes genomes: a test case for predicting lifestyles and emergence of pathogens.</title>
        <authorList>
            <person name="Haridas S."/>
            <person name="Albert R."/>
            <person name="Binder M."/>
            <person name="Bloem J."/>
            <person name="Labutti K."/>
            <person name="Salamov A."/>
            <person name="Andreopoulos B."/>
            <person name="Baker S."/>
            <person name="Barry K."/>
            <person name="Bills G."/>
            <person name="Bluhm B."/>
            <person name="Cannon C."/>
            <person name="Castanera R."/>
            <person name="Culley D."/>
            <person name="Daum C."/>
            <person name="Ezra D."/>
            <person name="Gonzalez J."/>
            <person name="Henrissat B."/>
            <person name="Kuo A."/>
            <person name="Liang C."/>
            <person name="Lipzen A."/>
            <person name="Lutzoni F."/>
            <person name="Magnuson J."/>
            <person name="Mondo S."/>
            <person name="Nolan M."/>
            <person name="Ohm R."/>
            <person name="Pangilinan J."/>
            <person name="Park H.-J."/>
            <person name="Ramirez L."/>
            <person name="Alfaro M."/>
            <person name="Sun H."/>
            <person name="Tritt A."/>
            <person name="Yoshinaga Y."/>
            <person name="Zwiers L.-H."/>
            <person name="Turgeon B."/>
            <person name="Goodwin S."/>
            <person name="Spatafora J."/>
            <person name="Crous P."/>
            <person name="Grigoriev I."/>
        </authorList>
    </citation>
    <scope>NUCLEOTIDE SEQUENCE</scope>
    <source>
        <strain evidence="6 8">CBS 304.34</strain>
    </source>
</reference>
<dbReference type="Proteomes" id="UP000504636">
    <property type="component" value="Unplaced"/>
</dbReference>
<dbReference type="Gene3D" id="2.60.40.1970">
    <property type="entry name" value="YEATS domain"/>
    <property type="match status" value="1"/>
</dbReference>
<evidence type="ECO:0000256" key="2">
    <source>
        <dbReference type="PROSITE-ProRule" id="PRU00376"/>
    </source>
</evidence>
<dbReference type="PROSITE" id="PS51037">
    <property type="entry name" value="YEATS"/>
    <property type="match status" value="1"/>
</dbReference>
<evidence type="ECO:0000256" key="4">
    <source>
        <dbReference type="SAM" id="MobiDB-lite"/>
    </source>
</evidence>
<evidence type="ECO:0000313" key="8">
    <source>
        <dbReference type="RefSeq" id="XP_033574307.1"/>
    </source>
</evidence>
<keyword evidence="3" id="KW-0010">Activator</keyword>
<keyword evidence="1 2" id="KW-0539">Nucleus</keyword>
<dbReference type="OrthoDB" id="16041at2759"/>
<dbReference type="InterPro" id="IPR038704">
    <property type="entry name" value="YEAST_sf"/>
</dbReference>
<evidence type="ECO:0000259" key="5">
    <source>
        <dbReference type="PROSITE" id="PS51037"/>
    </source>
</evidence>
<dbReference type="Pfam" id="PF03366">
    <property type="entry name" value="YEATS"/>
    <property type="match status" value="1"/>
</dbReference>
<dbReference type="GO" id="GO:0000812">
    <property type="term" value="C:Swr1 complex"/>
    <property type="evidence" value="ECO:0007669"/>
    <property type="project" value="UniProtKB-UniRule"/>
</dbReference>
<name>A0A6A6YFN4_9PEZI</name>
<dbReference type="PANTHER" id="PTHR23195">
    <property type="entry name" value="YEATS DOMAIN"/>
    <property type="match status" value="1"/>
</dbReference>
<dbReference type="InterPro" id="IPR005033">
    <property type="entry name" value="YEATS"/>
</dbReference>
<comment type="function">
    <text evidence="3">Component of the SWR1 complex which mediates the ATP-dependent exchange of histone H2A for an H2A variant leading to transcriptional regulation of selected genes by chromatin remodeling. Component of the NuA4 histone acetyltransferase complex which is involved in transcriptional activation of selected genes principally by acetylation of nucleosomal histones H4 and H2A. The NuA4 complex is also involved in DNA repair. Yaf9 may also be required for viability in conditions in which the structural integrity of the spindle is compromised.</text>
</comment>
<proteinExistence type="inferred from homology"/>
<keyword evidence="3" id="KW-0963">Cytoplasm</keyword>
<dbReference type="InterPro" id="IPR055129">
    <property type="entry name" value="YEATS_dom"/>
</dbReference>
<keyword evidence="3" id="KW-0227">DNA damage</keyword>
<reference evidence="8" key="2">
    <citation type="submission" date="2020-04" db="EMBL/GenBank/DDBJ databases">
        <authorList>
            <consortium name="NCBI Genome Project"/>
        </authorList>
    </citation>
    <scope>NUCLEOTIDE SEQUENCE</scope>
    <source>
        <strain evidence="8">CBS 304.34</strain>
    </source>
</reference>
<gene>
    <name evidence="3" type="primary">YAF9</name>
    <name evidence="6 8" type="ORF">BDZ99DRAFT_489733</name>
</gene>
<evidence type="ECO:0000256" key="3">
    <source>
        <dbReference type="RuleBase" id="RU367117"/>
    </source>
</evidence>
<evidence type="ECO:0000313" key="7">
    <source>
        <dbReference type="Proteomes" id="UP000504636"/>
    </source>
</evidence>
<dbReference type="AlphaFoldDB" id="A0A6A6YFN4"/>
<keyword evidence="3" id="KW-0156">Chromatin regulator</keyword>
<comment type="domain">
    <text evidence="3">The coiled-coil domain is required for assembly into the NuA4 complex.</text>
</comment>
<feature type="region of interest" description="Disordered" evidence="4">
    <location>
        <begin position="254"/>
        <end position="275"/>
    </location>
</feature>
<dbReference type="GO" id="GO:0006281">
    <property type="term" value="P:DNA repair"/>
    <property type="evidence" value="ECO:0007669"/>
    <property type="project" value="UniProtKB-UniRule"/>
</dbReference>
<organism evidence="6">
    <name type="scientific">Mytilinidion resinicola</name>
    <dbReference type="NCBI Taxonomy" id="574789"/>
    <lineage>
        <taxon>Eukaryota</taxon>
        <taxon>Fungi</taxon>
        <taxon>Dikarya</taxon>
        <taxon>Ascomycota</taxon>
        <taxon>Pezizomycotina</taxon>
        <taxon>Dothideomycetes</taxon>
        <taxon>Pleosporomycetidae</taxon>
        <taxon>Mytilinidiales</taxon>
        <taxon>Mytilinidiaceae</taxon>
        <taxon>Mytilinidion</taxon>
    </lineage>
</organism>
<dbReference type="RefSeq" id="XP_033574307.1">
    <property type="nucleotide sequence ID" value="XM_033723005.1"/>
</dbReference>
<protein>
    <recommendedName>
        <fullName evidence="3">Protein AF-9 homolog</fullName>
    </recommendedName>
</protein>
<dbReference type="GO" id="GO:0005737">
    <property type="term" value="C:cytoplasm"/>
    <property type="evidence" value="ECO:0007669"/>
    <property type="project" value="UniProtKB-SubCell"/>
</dbReference>
<comment type="similarity">
    <text evidence="3">Belongs to the YAF9 family.</text>
</comment>
<keyword evidence="3" id="KW-0175">Coiled coil</keyword>
<keyword evidence="7" id="KW-1185">Reference proteome</keyword>
<accession>A0A6A6YFN4</accession>
<dbReference type="GO" id="GO:0006355">
    <property type="term" value="P:regulation of DNA-templated transcription"/>
    <property type="evidence" value="ECO:0007669"/>
    <property type="project" value="InterPro"/>
</dbReference>
<feature type="region of interest" description="Disordered" evidence="4">
    <location>
        <begin position="191"/>
        <end position="213"/>
    </location>
</feature>
<dbReference type="GO" id="GO:0006325">
    <property type="term" value="P:chromatin organization"/>
    <property type="evidence" value="ECO:0007669"/>
    <property type="project" value="UniProtKB-KW"/>
</dbReference>
<evidence type="ECO:0000256" key="1">
    <source>
        <dbReference type="ARBA" id="ARBA00023242"/>
    </source>
</evidence>
<reference evidence="8" key="3">
    <citation type="submission" date="2025-04" db="UniProtKB">
        <authorList>
            <consortium name="RefSeq"/>
        </authorList>
    </citation>
    <scope>IDENTIFICATION</scope>
    <source>
        <strain evidence="8">CBS 304.34</strain>
    </source>
</reference>
<dbReference type="EMBL" id="MU003705">
    <property type="protein sequence ID" value="KAF2807343.1"/>
    <property type="molecule type" value="Genomic_DNA"/>
</dbReference>
<evidence type="ECO:0000313" key="6">
    <source>
        <dbReference type="EMBL" id="KAF2807343.1"/>
    </source>
</evidence>
<keyword evidence="3" id="KW-0804">Transcription</keyword>
<comment type="subcellular location">
    <subcellularLocation>
        <location evidence="3">Nucleus</location>
    </subcellularLocation>
    <subcellularLocation>
        <location evidence="3">Cytoplasm</location>
    </subcellularLocation>
</comment>
<sequence>MPPVTNKRVKGKQVSRNIIIGSEAWDLPPVGDPKRDSSIPEQHTKRWSIYVRQPEGHPDMRTWLNKVTFKIHPDYSPSLRAYDNPPYEITETGWGGFQVDIRLFFQSVSGEKPQYRNHFLQLEPYGEDAAKEKQKREGFVRSEFLEVVEFNEPMEAFYHALTSEQQFDYLKDPKQCAAQWGTHIVKSKKKAISPSEGSAQLPVRSTGESLATQDQEEVLRQSMYKRAAEVDKMYEEEEAKKAGITQRLRELRLSLGPEAAAQATKEASGDRVRRR</sequence>
<keyword evidence="3" id="KW-0805">Transcription regulation</keyword>
<comment type="subunit">
    <text evidence="3">Component of the SWR1 chromatin-remodeling complex and of the NuA4 histone acetyltransferase complex.</text>
</comment>
<feature type="domain" description="YEATS" evidence="5">
    <location>
        <begin position="8"/>
        <end position="164"/>
    </location>
</feature>
<keyword evidence="3" id="KW-0234">DNA repair</keyword>